<organism evidence="2 3">
    <name type="scientific">Mycena chlorophos</name>
    <name type="common">Agaric fungus</name>
    <name type="synonym">Agaricus chlorophos</name>
    <dbReference type="NCBI Taxonomy" id="658473"/>
    <lineage>
        <taxon>Eukaryota</taxon>
        <taxon>Fungi</taxon>
        <taxon>Dikarya</taxon>
        <taxon>Basidiomycota</taxon>
        <taxon>Agaricomycotina</taxon>
        <taxon>Agaricomycetes</taxon>
        <taxon>Agaricomycetidae</taxon>
        <taxon>Agaricales</taxon>
        <taxon>Marasmiineae</taxon>
        <taxon>Mycenaceae</taxon>
        <taxon>Mycena</taxon>
    </lineage>
</organism>
<feature type="region of interest" description="Disordered" evidence="1">
    <location>
        <begin position="250"/>
        <end position="273"/>
    </location>
</feature>
<evidence type="ECO:0000313" key="2">
    <source>
        <dbReference type="EMBL" id="GAT43514.1"/>
    </source>
</evidence>
<proteinExistence type="predicted"/>
<feature type="compositionally biased region" description="Low complexity" evidence="1">
    <location>
        <begin position="250"/>
        <end position="270"/>
    </location>
</feature>
<evidence type="ECO:0000313" key="3">
    <source>
        <dbReference type="Proteomes" id="UP000815677"/>
    </source>
</evidence>
<keyword evidence="3" id="KW-1185">Reference proteome</keyword>
<reference evidence="2" key="1">
    <citation type="submission" date="2014-09" db="EMBL/GenBank/DDBJ databases">
        <title>Genome sequence of the luminous mushroom Mycena chlorophos for searching fungal bioluminescence genes.</title>
        <authorList>
            <person name="Tanaka Y."/>
            <person name="Kasuga D."/>
            <person name="Oba Y."/>
            <person name="Hase S."/>
            <person name="Sato K."/>
            <person name="Oba Y."/>
            <person name="Sakakibara Y."/>
        </authorList>
    </citation>
    <scope>NUCLEOTIDE SEQUENCE</scope>
</reference>
<accession>A0ABQ0KX42</accession>
<dbReference type="Proteomes" id="UP000815677">
    <property type="component" value="Unassembled WGS sequence"/>
</dbReference>
<gene>
    <name evidence="2" type="ORF">MCHLO_01190</name>
</gene>
<name>A0ABQ0KX42_MYCCL</name>
<sequence>MDFSGTGKLNGWEPSDLRDHSFFELVNRDESAQIRQLHHYTIVADKAACVVYMRLKHKDAHKGYILCAVSRFVVVKDRSLTDSRDRTTVYDCVVGSVSYARPGGEILRTASTAQEVIAVAPAASNLRWRRWHEAAQPVPTQAPSRQPEDLPSAQSTRTAFILDRFSTNCIITQYTTDSSLYLPHDDVRSSTLLRATTRRWLARQAQTIAIVGEQRWQNDAGRRDLLRSFGRLGLYSTASTGHPMNEFISRSQTTSTTSTNSCFSSSTTFSRPPQRPAVCCRRLGSRDDALVKVLLGLGTLSALVGRRKRLFGVVGRRISPDWSLRIGRTIRSSMLRRENRGAFIVASQLSSAEACCYGREAPRLVVASAGVWNDLGRVPVDGDGVGAGP</sequence>
<evidence type="ECO:0000256" key="1">
    <source>
        <dbReference type="SAM" id="MobiDB-lite"/>
    </source>
</evidence>
<dbReference type="EMBL" id="DF839112">
    <property type="protein sequence ID" value="GAT43514.1"/>
    <property type="molecule type" value="Genomic_DNA"/>
</dbReference>
<protein>
    <submittedName>
        <fullName evidence="2">Uncharacterized protein</fullName>
    </submittedName>
</protein>